<gene>
    <name evidence="2" type="ORF">CANTEDRAFT_113684</name>
</gene>
<dbReference type="STRING" id="590646.G3B1C6"/>
<dbReference type="eggNOG" id="ENOG502S551">
    <property type="taxonomic scope" value="Eukaryota"/>
</dbReference>
<dbReference type="InterPro" id="IPR011045">
    <property type="entry name" value="N2O_reductase_N"/>
</dbReference>
<dbReference type="InterPro" id="IPR001680">
    <property type="entry name" value="WD40_rpt"/>
</dbReference>
<dbReference type="EMBL" id="GL996515">
    <property type="protein sequence ID" value="EGV65180.1"/>
    <property type="molecule type" value="Genomic_DNA"/>
</dbReference>
<keyword evidence="3" id="KW-1185">Reference proteome</keyword>
<evidence type="ECO:0000256" key="1">
    <source>
        <dbReference type="PROSITE-ProRule" id="PRU00221"/>
    </source>
</evidence>
<keyword evidence="1" id="KW-0853">WD repeat</keyword>
<name>G3B1C6_CANTC</name>
<dbReference type="OrthoDB" id="361494at2759"/>
<dbReference type="SUPFAM" id="SSF50974">
    <property type="entry name" value="Nitrous oxide reductase, N-terminal domain"/>
    <property type="match status" value="1"/>
</dbReference>
<dbReference type="Gene3D" id="2.130.10.10">
    <property type="entry name" value="YVTN repeat-like/Quinoprotein amine dehydrogenase"/>
    <property type="match status" value="1"/>
</dbReference>
<dbReference type="SUPFAM" id="SSF69322">
    <property type="entry name" value="Tricorn protease domain 2"/>
    <property type="match status" value="1"/>
</dbReference>
<accession>G3B1C6</accession>
<dbReference type="PROSITE" id="PS50082">
    <property type="entry name" value="WD_REPEATS_2"/>
    <property type="match status" value="1"/>
</dbReference>
<evidence type="ECO:0000313" key="3">
    <source>
        <dbReference type="Proteomes" id="UP000000707"/>
    </source>
</evidence>
<dbReference type="Proteomes" id="UP000000707">
    <property type="component" value="Unassembled WGS sequence"/>
</dbReference>
<reference evidence="2 3" key="1">
    <citation type="journal article" date="2011" name="Proc. Natl. Acad. Sci. U.S.A.">
        <title>Comparative genomics of xylose-fermenting fungi for enhanced biofuel production.</title>
        <authorList>
            <person name="Wohlbach D.J."/>
            <person name="Kuo A."/>
            <person name="Sato T.K."/>
            <person name="Potts K.M."/>
            <person name="Salamov A.A."/>
            <person name="LaButti K.M."/>
            <person name="Sun H."/>
            <person name="Clum A."/>
            <person name="Pangilinan J.L."/>
            <person name="Lindquist E.A."/>
            <person name="Lucas S."/>
            <person name="Lapidus A."/>
            <person name="Jin M."/>
            <person name="Gunawan C."/>
            <person name="Balan V."/>
            <person name="Dale B.E."/>
            <person name="Jeffries T.W."/>
            <person name="Zinkel R."/>
            <person name="Barry K.W."/>
            <person name="Grigoriev I.V."/>
            <person name="Gasch A.P."/>
        </authorList>
    </citation>
    <scope>NUCLEOTIDE SEQUENCE [LARGE SCALE GENOMIC DNA]</scope>
    <source>
        <strain evidence="3">ATCC 10573 / BCRC 21748 / CBS 615 / JCM 9827 / NBRC 10315 / NRRL Y-1498 / VKM Y-70</strain>
    </source>
</reference>
<protein>
    <submittedName>
        <fullName evidence="2">Uncharacterized protein</fullName>
    </submittedName>
</protein>
<proteinExistence type="predicted"/>
<dbReference type="KEGG" id="cten:18247083"/>
<dbReference type="AlphaFoldDB" id="G3B1C6"/>
<sequence>MDFYQPTLLFRQNAIRRSPESSQSSLDLVEYKTRNPSWIFDPNTSRDTKILNKICSLDRLNIKSNYWKIPDNNMNLTAMAIKTNDNNGTLAISSANDNSNLFIYEVDLQDAYLKHHNTISLPNIHAMKWVPGTSNLLVTGNSKGYGHLISVPEPGNQTSAEIVKRFNHRKHLRSINKDSSILHQSSSKIDKMAFNSNRSLISIYDNNLFNWDVNDCTAAARPKPVSITSINGLANFDTSPNANVLGICGRFGVSIFDLRDPQFSVPRAVENECKKTKLGSNLIKWSDDEYIFAASHLDGVIRLWDVRKQDCFGTLNAQHGSSVSSMQWVDGDLFSGGRNGHIIHWDLTSDITDYDYDLQRCGVKEGLNSVQFDPVANQADDIAGQRSCGTILPASNTSIISLETVETVDDLKVLSIDGSSFFGLHSRIYDAVDVQYRSQKLYYTHDDLVMMGERSDETLVNDTGSIHSLEKPLAITRKNTTASSAKSISRNNSISVVRNTSMASHKSITSIRSTNSVAEIEVPTGSTDTLLNMPIETAELDVDFKFGPASRSNSQSSSSVVMSPESLNSFAASFDSVATTVDEQPVPEASTHKYTLSDIQFDDDLSFGINSSYLVT</sequence>
<organism evidence="3">
    <name type="scientific">Candida tenuis (strain ATCC 10573 / BCRC 21748 / CBS 615 / JCM 9827 / NBRC 10315 / NRRL Y-1498 / VKM Y-70)</name>
    <name type="common">Yeast</name>
    <name type="synonym">Yamadazyma tenuis</name>
    <dbReference type="NCBI Taxonomy" id="590646"/>
    <lineage>
        <taxon>Eukaryota</taxon>
        <taxon>Fungi</taxon>
        <taxon>Dikarya</taxon>
        <taxon>Ascomycota</taxon>
        <taxon>Saccharomycotina</taxon>
        <taxon>Pichiomycetes</taxon>
        <taxon>Debaryomycetaceae</taxon>
        <taxon>Yamadazyma</taxon>
    </lineage>
</organism>
<dbReference type="GeneID" id="18247083"/>
<dbReference type="HOGENOM" id="CLU_016851_1_0_1"/>
<dbReference type="SMART" id="SM00320">
    <property type="entry name" value="WD40"/>
    <property type="match status" value="3"/>
</dbReference>
<evidence type="ECO:0000313" key="2">
    <source>
        <dbReference type="EMBL" id="EGV65180.1"/>
    </source>
</evidence>
<dbReference type="InterPro" id="IPR015943">
    <property type="entry name" value="WD40/YVTN_repeat-like_dom_sf"/>
</dbReference>
<feature type="repeat" description="WD" evidence="1">
    <location>
        <begin position="283"/>
        <end position="314"/>
    </location>
</feature>